<dbReference type="InterPro" id="IPR013087">
    <property type="entry name" value="Znf_C2H2_type"/>
</dbReference>
<feature type="region of interest" description="Disordered" evidence="2">
    <location>
        <begin position="1"/>
        <end position="23"/>
    </location>
</feature>
<reference evidence="4" key="1">
    <citation type="submission" date="2020-02" db="EMBL/GenBank/DDBJ databases">
        <title>Bird 10,000 Genomes (B10K) Project - Family phase.</title>
        <authorList>
            <person name="Zhang G."/>
        </authorList>
    </citation>
    <scope>NUCLEOTIDE SEQUENCE</scope>
    <source>
        <strain evidence="4">B10K-DU-002-28</strain>
        <tissue evidence="4">Muscle</tissue>
    </source>
</reference>
<feature type="non-terminal residue" evidence="4">
    <location>
        <position position="87"/>
    </location>
</feature>
<dbReference type="GO" id="GO:0008270">
    <property type="term" value="F:zinc ion binding"/>
    <property type="evidence" value="ECO:0007669"/>
    <property type="project" value="UniProtKB-KW"/>
</dbReference>
<feature type="non-terminal residue" evidence="4">
    <location>
        <position position="1"/>
    </location>
</feature>
<organism evidence="4 5">
    <name type="scientific">Larus smithsonianus</name>
    <name type="common">American herring gull</name>
    <dbReference type="NCBI Taxonomy" id="243888"/>
    <lineage>
        <taxon>Eukaryota</taxon>
        <taxon>Metazoa</taxon>
        <taxon>Chordata</taxon>
        <taxon>Craniata</taxon>
        <taxon>Vertebrata</taxon>
        <taxon>Euteleostomi</taxon>
        <taxon>Archelosauria</taxon>
        <taxon>Archosauria</taxon>
        <taxon>Dinosauria</taxon>
        <taxon>Saurischia</taxon>
        <taxon>Theropoda</taxon>
        <taxon>Coelurosauria</taxon>
        <taxon>Aves</taxon>
        <taxon>Neognathae</taxon>
        <taxon>Neoaves</taxon>
        <taxon>Charadriiformes</taxon>
        <taxon>Laridae</taxon>
        <taxon>Larus</taxon>
    </lineage>
</organism>
<evidence type="ECO:0000256" key="2">
    <source>
        <dbReference type="SAM" id="MobiDB-lite"/>
    </source>
</evidence>
<dbReference type="PROSITE" id="PS50157">
    <property type="entry name" value="ZINC_FINGER_C2H2_2"/>
    <property type="match status" value="1"/>
</dbReference>
<dbReference type="PROSITE" id="PS00028">
    <property type="entry name" value="ZINC_FINGER_C2H2_1"/>
    <property type="match status" value="1"/>
</dbReference>
<dbReference type="AlphaFoldDB" id="A0A852H2N9"/>
<gene>
    <name evidence="4" type="primary">Maz</name>
    <name evidence="4" type="ORF">LARSMI_R14691</name>
</gene>
<keyword evidence="5" id="KW-1185">Reference proteome</keyword>
<dbReference type="EMBL" id="WAAC01038168">
    <property type="protein sequence ID" value="NXX09537.1"/>
    <property type="molecule type" value="Genomic_DNA"/>
</dbReference>
<keyword evidence="1" id="KW-0479">Metal-binding</keyword>
<evidence type="ECO:0000313" key="5">
    <source>
        <dbReference type="Proteomes" id="UP000620207"/>
    </source>
</evidence>
<dbReference type="SUPFAM" id="SSF57667">
    <property type="entry name" value="beta-beta-alpha zinc fingers"/>
    <property type="match status" value="1"/>
</dbReference>
<dbReference type="InterPro" id="IPR036236">
    <property type="entry name" value="Znf_C2H2_sf"/>
</dbReference>
<sequence length="87" mass="8836">AEPPPQPVVPVPPVPPAQRKARGKGPYVCSLCAKEFKNGYNLRRHEAIHSGSKTPRPPAAAAAMKMPTMVPLSLLSVAGGDGGGGGG</sequence>
<evidence type="ECO:0000259" key="3">
    <source>
        <dbReference type="PROSITE" id="PS50157"/>
    </source>
</evidence>
<proteinExistence type="predicted"/>
<feature type="compositionally biased region" description="Pro residues" evidence="2">
    <location>
        <begin position="1"/>
        <end position="16"/>
    </location>
</feature>
<evidence type="ECO:0000256" key="1">
    <source>
        <dbReference type="PROSITE-ProRule" id="PRU00042"/>
    </source>
</evidence>
<name>A0A852H2N9_9CHAR</name>
<dbReference type="Proteomes" id="UP000620207">
    <property type="component" value="Unassembled WGS sequence"/>
</dbReference>
<comment type="caution">
    <text evidence="4">The sequence shown here is derived from an EMBL/GenBank/DDBJ whole genome shotgun (WGS) entry which is preliminary data.</text>
</comment>
<protein>
    <submittedName>
        <fullName evidence="4">MAZ protein</fullName>
    </submittedName>
</protein>
<keyword evidence="1" id="KW-0863">Zinc-finger</keyword>
<dbReference type="FunFam" id="3.30.160.60:FF:000859">
    <property type="entry name" value="myc-associated zinc finger protein isoform X2"/>
    <property type="match status" value="1"/>
</dbReference>
<dbReference type="Gene3D" id="3.30.160.60">
    <property type="entry name" value="Classic Zinc Finger"/>
    <property type="match status" value="1"/>
</dbReference>
<evidence type="ECO:0000313" key="4">
    <source>
        <dbReference type="EMBL" id="NXX09537.1"/>
    </source>
</evidence>
<feature type="domain" description="C2H2-type" evidence="3">
    <location>
        <begin position="27"/>
        <end position="54"/>
    </location>
</feature>
<keyword evidence="1" id="KW-0862">Zinc</keyword>
<dbReference type="SMART" id="SM00355">
    <property type="entry name" value="ZnF_C2H2"/>
    <property type="match status" value="1"/>
</dbReference>
<accession>A0A852H2N9</accession>